<dbReference type="Gene3D" id="1.20.1250.20">
    <property type="entry name" value="MFS general substrate transporter like domains"/>
    <property type="match status" value="1"/>
</dbReference>
<gene>
    <name evidence="2" type="ORF">FM101_06495</name>
</gene>
<evidence type="ECO:0000313" key="2">
    <source>
        <dbReference type="EMBL" id="SJM60814.1"/>
    </source>
</evidence>
<dbReference type="InterPro" id="IPR011701">
    <property type="entry name" value="MFS"/>
</dbReference>
<feature type="transmembrane region" description="Helical" evidence="1">
    <location>
        <begin position="393"/>
        <end position="413"/>
    </location>
</feature>
<feature type="transmembrane region" description="Helical" evidence="1">
    <location>
        <begin position="124"/>
        <end position="147"/>
    </location>
</feature>
<keyword evidence="1" id="KW-1133">Transmembrane helix</keyword>
<sequence>MNPAETAPSTATPGAGTEAKVPTAAAHRTLVPLWFAAVAVVVVGLNLRPPITAVAPLIGQIQDSLGFSSAIAGLVTSTPLLSFVLLSSQAPRIGRRFGIERTISAALVVILAGTGLRMLPGTGFLFAGMALVGVGITFGNVLLPALIKRDYAGRTGILTGLYTTALFTGPAAAAGLTLPLQRALGLDWSGALALWGILPIIGLVVWMPFLRGSKQPATGAGHLQTHDGGVSVWRQPLAWAVTLYFAVLSLVFYTANAWLPVILMDAALPAAEAGNALSIANLAAIIPALISSIAVARHHSQIGGAVAGTLLTVAGIIGVLAAPTGLTLLWMLLLGVGFGIMTGVGFSLPLLRARGGSATAELGAMSQTIGYSMSASGPLLAGVLHDLTGSWTALLWVLLAALIVQLPAGMVAGRSGYVRH</sequence>
<dbReference type="InterPro" id="IPR052524">
    <property type="entry name" value="MFS_Cyanate_Porter"/>
</dbReference>
<dbReference type="EMBL" id="FUHW01000024">
    <property type="protein sequence ID" value="SJM60814.1"/>
    <property type="molecule type" value="Genomic_DNA"/>
</dbReference>
<name>A0A1R4FY05_9MICC</name>
<dbReference type="SUPFAM" id="SSF103473">
    <property type="entry name" value="MFS general substrate transporter"/>
    <property type="match status" value="1"/>
</dbReference>
<reference evidence="2 3" key="1">
    <citation type="submission" date="2017-02" db="EMBL/GenBank/DDBJ databases">
        <authorList>
            <person name="Peterson S.W."/>
        </authorList>
    </citation>
    <scope>NUCLEOTIDE SEQUENCE [LARGE SCALE GENOMIC DNA]</scope>
    <source>
        <strain evidence="2 3">B Ar 00.02</strain>
    </source>
</reference>
<dbReference type="GO" id="GO:0022857">
    <property type="term" value="F:transmembrane transporter activity"/>
    <property type="evidence" value="ECO:0007669"/>
    <property type="project" value="InterPro"/>
</dbReference>
<dbReference type="AlphaFoldDB" id="A0A1R4FY05"/>
<proteinExistence type="predicted"/>
<dbReference type="Proteomes" id="UP000195913">
    <property type="component" value="Unassembled WGS sequence"/>
</dbReference>
<feature type="transmembrane region" description="Helical" evidence="1">
    <location>
        <begin position="275"/>
        <end position="295"/>
    </location>
</feature>
<dbReference type="Pfam" id="PF07690">
    <property type="entry name" value="MFS_1"/>
    <property type="match status" value="1"/>
</dbReference>
<keyword evidence="3" id="KW-1185">Reference proteome</keyword>
<keyword evidence="1" id="KW-0812">Transmembrane</keyword>
<keyword evidence="1" id="KW-0472">Membrane</keyword>
<feature type="transmembrane region" description="Helical" evidence="1">
    <location>
        <begin position="237"/>
        <end position="255"/>
    </location>
</feature>
<evidence type="ECO:0000256" key="1">
    <source>
        <dbReference type="SAM" id="Phobius"/>
    </source>
</evidence>
<feature type="transmembrane region" description="Helical" evidence="1">
    <location>
        <begin position="30"/>
        <end position="47"/>
    </location>
</feature>
<feature type="transmembrane region" description="Helical" evidence="1">
    <location>
        <begin position="328"/>
        <end position="350"/>
    </location>
</feature>
<feature type="transmembrane region" description="Helical" evidence="1">
    <location>
        <begin position="192"/>
        <end position="210"/>
    </location>
</feature>
<dbReference type="PANTHER" id="PTHR23523:SF2">
    <property type="entry name" value="2-NITROIMIDAZOLE TRANSPORTER"/>
    <property type="match status" value="1"/>
</dbReference>
<feature type="transmembrane region" description="Helical" evidence="1">
    <location>
        <begin position="159"/>
        <end position="180"/>
    </location>
</feature>
<accession>A0A1R4FY05</accession>
<organism evidence="2 3">
    <name type="scientific">Arthrobacter rhombi</name>
    <dbReference type="NCBI Taxonomy" id="71253"/>
    <lineage>
        <taxon>Bacteria</taxon>
        <taxon>Bacillati</taxon>
        <taxon>Actinomycetota</taxon>
        <taxon>Actinomycetes</taxon>
        <taxon>Micrococcales</taxon>
        <taxon>Micrococcaceae</taxon>
        <taxon>Arthrobacter</taxon>
    </lineage>
</organism>
<feature type="transmembrane region" description="Helical" evidence="1">
    <location>
        <begin position="302"/>
        <end position="322"/>
    </location>
</feature>
<dbReference type="InterPro" id="IPR036259">
    <property type="entry name" value="MFS_trans_sf"/>
</dbReference>
<feature type="transmembrane region" description="Helical" evidence="1">
    <location>
        <begin position="67"/>
        <end position="86"/>
    </location>
</feature>
<evidence type="ECO:0000313" key="3">
    <source>
        <dbReference type="Proteomes" id="UP000195913"/>
    </source>
</evidence>
<feature type="transmembrane region" description="Helical" evidence="1">
    <location>
        <begin position="362"/>
        <end position="381"/>
    </location>
</feature>
<protein>
    <submittedName>
        <fullName evidence="2">Cyanate MFS transporter</fullName>
    </submittedName>
</protein>
<feature type="transmembrane region" description="Helical" evidence="1">
    <location>
        <begin position="98"/>
        <end position="118"/>
    </location>
</feature>
<dbReference type="PANTHER" id="PTHR23523">
    <property type="match status" value="1"/>
</dbReference>